<keyword evidence="7" id="KW-1185">Reference proteome</keyword>
<gene>
    <name evidence="6" type="ORF">NDN08_000890</name>
</gene>
<organism evidence="6 7">
    <name type="scientific">Rhodosorus marinus</name>
    <dbReference type="NCBI Taxonomy" id="101924"/>
    <lineage>
        <taxon>Eukaryota</taxon>
        <taxon>Rhodophyta</taxon>
        <taxon>Stylonematophyceae</taxon>
        <taxon>Stylonematales</taxon>
        <taxon>Stylonemataceae</taxon>
        <taxon>Rhodosorus</taxon>
    </lineage>
</organism>
<comment type="subcellular location">
    <subcellularLocation>
        <location evidence="1">Membrane</location>
        <topology evidence="1">Multi-pass membrane protein</topology>
    </subcellularLocation>
</comment>
<dbReference type="Proteomes" id="UP001157974">
    <property type="component" value="Unassembled WGS sequence"/>
</dbReference>
<evidence type="ECO:0000313" key="6">
    <source>
        <dbReference type="EMBL" id="KAJ8904371.1"/>
    </source>
</evidence>
<sequence>MTGLDQELSAMSPGPPIFFVLITALVGALMPIWLELSPSAEKYLFRYGNAVAAGVLLAAGYVHMFPDASEALDSALGWDYPLGGLLALYGCFTIFALDRLVQSNAIQRCLPFGRPGVPDDRPAQNNASETLVMYMLFGALSFHSAFEGLAMGANARYTEKFYAILWAIIAHKFFAALALGLSLARNAKHLGLSTRVTIAVIFSVMTPIGACLGVYLGTAYDEGSQGASLIRGSLTAFSAGIFIYVSLVEIVAEEFPQRPNHGKEAGKPRTPHTECLTCKGSFRLNSHSSTPLLYVMDEGGASDTNGSTDDTEAQLPTLQAKMKKQAQEAMRRDEEFSPVWPRVFVFGLSATLMSLLAKFT</sequence>
<keyword evidence="4 5" id="KW-0472">Membrane</keyword>
<evidence type="ECO:0000256" key="1">
    <source>
        <dbReference type="ARBA" id="ARBA00004141"/>
    </source>
</evidence>
<feature type="transmembrane region" description="Helical" evidence="5">
    <location>
        <begin position="131"/>
        <end position="151"/>
    </location>
</feature>
<dbReference type="Pfam" id="PF02535">
    <property type="entry name" value="Zip"/>
    <property type="match status" value="2"/>
</dbReference>
<feature type="transmembrane region" description="Helical" evidence="5">
    <location>
        <begin position="17"/>
        <end position="36"/>
    </location>
</feature>
<evidence type="ECO:0000256" key="2">
    <source>
        <dbReference type="ARBA" id="ARBA00022692"/>
    </source>
</evidence>
<feature type="transmembrane region" description="Helical" evidence="5">
    <location>
        <begin position="163"/>
        <end position="184"/>
    </location>
</feature>
<dbReference type="InterPro" id="IPR003689">
    <property type="entry name" value="ZIP"/>
</dbReference>
<feature type="transmembrane region" description="Helical" evidence="5">
    <location>
        <begin position="43"/>
        <end position="62"/>
    </location>
</feature>
<evidence type="ECO:0000313" key="7">
    <source>
        <dbReference type="Proteomes" id="UP001157974"/>
    </source>
</evidence>
<dbReference type="AlphaFoldDB" id="A0AAV8UPD2"/>
<feature type="transmembrane region" description="Helical" evidence="5">
    <location>
        <begin position="196"/>
        <end position="217"/>
    </location>
</feature>
<protein>
    <recommendedName>
        <fullName evidence="8">Zinc/iron permease</fullName>
    </recommendedName>
</protein>
<dbReference type="GO" id="GO:0005385">
    <property type="term" value="F:zinc ion transmembrane transporter activity"/>
    <property type="evidence" value="ECO:0007669"/>
    <property type="project" value="TreeGrafter"/>
</dbReference>
<accession>A0AAV8UPD2</accession>
<feature type="transmembrane region" description="Helical" evidence="5">
    <location>
        <begin position="229"/>
        <end position="252"/>
    </location>
</feature>
<dbReference type="PANTHER" id="PTHR11040:SF44">
    <property type="entry name" value="PROTEIN ZNTC-RELATED"/>
    <property type="match status" value="1"/>
</dbReference>
<keyword evidence="2 5" id="KW-0812">Transmembrane</keyword>
<evidence type="ECO:0000256" key="3">
    <source>
        <dbReference type="ARBA" id="ARBA00022989"/>
    </source>
</evidence>
<reference evidence="6 7" key="1">
    <citation type="journal article" date="2023" name="Nat. Commun.">
        <title>Origin of minicircular mitochondrial genomes in red algae.</title>
        <authorList>
            <person name="Lee Y."/>
            <person name="Cho C.H."/>
            <person name="Lee Y.M."/>
            <person name="Park S.I."/>
            <person name="Yang J.H."/>
            <person name="West J.A."/>
            <person name="Bhattacharya D."/>
            <person name="Yoon H.S."/>
        </authorList>
    </citation>
    <scope>NUCLEOTIDE SEQUENCE [LARGE SCALE GENOMIC DNA]</scope>
    <source>
        <strain evidence="6 7">CCMP1338</strain>
        <tissue evidence="6">Whole cell</tissue>
    </source>
</reference>
<keyword evidence="3 5" id="KW-1133">Transmembrane helix</keyword>
<dbReference type="GO" id="GO:0016020">
    <property type="term" value="C:membrane"/>
    <property type="evidence" value="ECO:0007669"/>
    <property type="project" value="UniProtKB-SubCell"/>
</dbReference>
<evidence type="ECO:0000256" key="5">
    <source>
        <dbReference type="SAM" id="Phobius"/>
    </source>
</evidence>
<proteinExistence type="predicted"/>
<comment type="caution">
    <text evidence="6">The sequence shown here is derived from an EMBL/GenBank/DDBJ whole genome shotgun (WGS) entry which is preliminary data.</text>
</comment>
<name>A0AAV8UPD2_9RHOD</name>
<dbReference type="EMBL" id="JAMWBK010000006">
    <property type="protein sequence ID" value="KAJ8904371.1"/>
    <property type="molecule type" value="Genomic_DNA"/>
</dbReference>
<feature type="transmembrane region" description="Helical" evidence="5">
    <location>
        <begin position="82"/>
        <end position="101"/>
    </location>
</feature>
<dbReference type="PANTHER" id="PTHR11040">
    <property type="entry name" value="ZINC/IRON TRANSPORTER"/>
    <property type="match status" value="1"/>
</dbReference>
<evidence type="ECO:0000256" key="4">
    <source>
        <dbReference type="ARBA" id="ARBA00023136"/>
    </source>
</evidence>
<evidence type="ECO:0008006" key="8">
    <source>
        <dbReference type="Google" id="ProtNLM"/>
    </source>
</evidence>